<evidence type="ECO:0000313" key="2">
    <source>
        <dbReference type="Proteomes" id="UP001239111"/>
    </source>
</evidence>
<gene>
    <name evidence="1" type="ORF">QAD02_006103</name>
</gene>
<evidence type="ECO:0000313" key="1">
    <source>
        <dbReference type="EMBL" id="KAJ8664441.1"/>
    </source>
</evidence>
<accession>A0ACC2N0S6</accession>
<comment type="caution">
    <text evidence="1">The sequence shown here is derived from an EMBL/GenBank/DDBJ whole genome shotgun (WGS) entry which is preliminary data.</text>
</comment>
<name>A0ACC2N0S6_9HYME</name>
<reference evidence="1" key="1">
    <citation type="submission" date="2023-04" db="EMBL/GenBank/DDBJ databases">
        <title>A chromosome-level genome assembly of the parasitoid wasp Eretmocerus hayati.</title>
        <authorList>
            <person name="Zhong Y."/>
            <person name="Liu S."/>
            <person name="Liu Y."/>
        </authorList>
    </citation>
    <scope>NUCLEOTIDE SEQUENCE</scope>
    <source>
        <strain evidence="1">ZJU_SS_LIU_2023</strain>
    </source>
</reference>
<sequence length="724" mass="84631">MASHKSIRIQLLKLEQNSPQKSEDETMYKFELNLFPDAHSRVCNTAACNKAGKRILSNMDTKTNACHDFYKFACGNYKSNEVLSNEKWRIDVNSELSDRVDEQLRHSIEKEITSNDPEFMQKLHVFFLTCTDEENINDRSNKDLYAIIKKHGGWPVLDMSWNERSFDWKKIVYEFHKSGLVYDFFLNVKMVKIESKRTIQLDETLTLFPAAVLSNGFNDNRVSAYLDFMINLVKTLSKSLNIQIQYDHIAENLRDMLNFEIKLAKVRQAARKNPTANSPTTYFTISKLHDICPGDQIPWQEYLTEILEPSKALEMSDTVLISSPSFIGPYCNLLRGTEKRSLANYAFWRLLLSLVDHLDSRIKNLAGDFMKTVLKINDSQRTVRWKKCLGLVKQHMHLATSAVYLKKRFDMKLRDRVAELNQFVRESTKRTLARVDWVGSHTKYKAVEKLNTITWSVGYPDEFQDDRKVNQFYEDLNIKSGMSWLDMVQNINRFKWRNDIKSPGKLDWTGPFSDVTKINAYYIQYDNSLRIPAAILQGSYYNTEHPHYMNFAGLGFTVGHEMMHALDEVGQMYDKFGNRNNWWDYQSKHDYSGRMQCLINQYNSKRSSKDVWIDPRKSSREDFADNTGLRQAYLAYKEWLSKHPDELLLNGLTDYKPSQLFWIAFANTRCTVQKELSKNIASTIKHSPNRLRVLIPLMNIPEFSQDFHCSINSPMNPQKKCIFW</sequence>
<dbReference type="EMBL" id="CM056744">
    <property type="protein sequence ID" value="KAJ8664441.1"/>
    <property type="molecule type" value="Genomic_DNA"/>
</dbReference>
<protein>
    <submittedName>
        <fullName evidence="1">Uncharacterized protein</fullName>
    </submittedName>
</protein>
<proteinExistence type="predicted"/>
<dbReference type="Proteomes" id="UP001239111">
    <property type="component" value="Chromosome 4"/>
</dbReference>
<organism evidence="1 2">
    <name type="scientific">Eretmocerus hayati</name>
    <dbReference type="NCBI Taxonomy" id="131215"/>
    <lineage>
        <taxon>Eukaryota</taxon>
        <taxon>Metazoa</taxon>
        <taxon>Ecdysozoa</taxon>
        <taxon>Arthropoda</taxon>
        <taxon>Hexapoda</taxon>
        <taxon>Insecta</taxon>
        <taxon>Pterygota</taxon>
        <taxon>Neoptera</taxon>
        <taxon>Endopterygota</taxon>
        <taxon>Hymenoptera</taxon>
        <taxon>Apocrita</taxon>
        <taxon>Proctotrupomorpha</taxon>
        <taxon>Chalcidoidea</taxon>
        <taxon>Aphelinidae</taxon>
        <taxon>Aphelininae</taxon>
        <taxon>Eretmocerus</taxon>
    </lineage>
</organism>
<keyword evidence="2" id="KW-1185">Reference proteome</keyword>